<evidence type="ECO:0000313" key="2">
    <source>
        <dbReference type="Proteomes" id="UP000216442"/>
    </source>
</evidence>
<keyword evidence="2" id="KW-1185">Reference proteome</keyword>
<accession>A0A271LTA0</accession>
<dbReference type="RefSeq" id="WP_095491468.1">
    <property type="nucleotide sequence ID" value="NZ_NPKJ01000019.1"/>
</dbReference>
<dbReference type="OrthoDB" id="8069926at2"/>
<gene>
    <name evidence="1" type="ORF">CIT26_04630</name>
</gene>
<name>A0A271LTA0_9HYPH</name>
<organism evidence="1 2">
    <name type="scientific">Mesorhizobium temperatum</name>
    <dbReference type="NCBI Taxonomy" id="241416"/>
    <lineage>
        <taxon>Bacteria</taxon>
        <taxon>Pseudomonadati</taxon>
        <taxon>Pseudomonadota</taxon>
        <taxon>Alphaproteobacteria</taxon>
        <taxon>Hyphomicrobiales</taxon>
        <taxon>Phyllobacteriaceae</taxon>
        <taxon>Mesorhizobium</taxon>
    </lineage>
</organism>
<proteinExistence type="predicted"/>
<reference evidence="1 2" key="1">
    <citation type="submission" date="2017-08" db="EMBL/GenBank/DDBJ databases">
        <title>Mesorhizobium wenxinae sp. nov., a novel rhizobial species isolated from root nodules of chickpea (Cicer arietinum L.).</title>
        <authorList>
            <person name="Zhang J."/>
        </authorList>
    </citation>
    <scope>NUCLEOTIDE SEQUENCE [LARGE SCALE GENOMIC DNA]</scope>
    <source>
        <strain evidence="1 2">SDW018</strain>
    </source>
</reference>
<dbReference type="Proteomes" id="UP000216442">
    <property type="component" value="Unassembled WGS sequence"/>
</dbReference>
<protein>
    <submittedName>
        <fullName evidence="1">Uncharacterized protein</fullName>
    </submittedName>
</protein>
<dbReference type="AlphaFoldDB" id="A0A271LTA0"/>
<sequence length="305" mass="32980">MIRASLFRTVKSVAWGLVALQLGACATPQLDRRIADLNQQISAERETLAPLAAPYRGRAGQDVQFDVTGRPIEDTIEAFNNLGFNDRTMTIKSYGYSGYIARTWTDCPWPLPGRIGFEVVPAFNEAFYGALHVDHIDHSWNENDGLAFRIQNTLGLAGLVVGGKVEFCKISGTIPIGGALVTLGAKSATGSTSLDTPNGDSTTYHVRLTQPIYMLAHVVTPVFSGTVPLWFKMELTKGKIPTTLGQKGSIQITPTGQRRDYVLVVRLDQAAFLPQGLTASGKVDVNWQAPTTLPPTAAGITTPHQ</sequence>
<comment type="caution">
    <text evidence="1">The sequence shown here is derived from an EMBL/GenBank/DDBJ whole genome shotgun (WGS) entry which is preliminary data.</text>
</comment>
<evidence type="ECO:0000313" key="1">
    <source>
        <dbReference type="EMBL" id="PAQ11304.1"/>
    </source>
</evidence>
<dbReference type="EMBL" id="NPKJ01000019">
    <property type="protein sequence ID" value="PAQ11304.1"/>
    <property type="molecule type" value="Genomic_DNA"/>
</dbReference>